<dbReference type="OrthoDB" id="8657650at2"/>
<protein>
    <recommendedName>
        <fullName evidence="4">DUF3325 domain-containing protein</fullName>
    </recommendedName>
</protein>
<name>A0A2S0I8C4_9BURK</name>
<keyword evidence="1" id="KW-0472">Membrane</keyword>
<evidence type="ECO:0008006" key="4">
    <source>
        <dbReference type="Google" id="ProtNLM"/>
    </source>
</evidence>
<dbReference type="RefSeq" id="WP_105239094.1">
    <property type="nucleotide sequence ID" value="NZ_CP023270.1"/>
</dbReference>
<evidence type="ECO:0000256" key="1">
    <source>
        <dbReference type="SAM" id="Phobius"/>
    </source>
</evidence>
<sequence>MPVLILASLIAVCAGCICIYRASPNQQWASAPWAAVPARTAGIALLALGGWGCLYGFTVVTAVFVFCTALMLFFCLIPYLAVLRRIYGGSMQRGERDEAR</sequence>
<keyword evidence="1" id="KW-0812">Transmembrane</keyword>
<evidence type="ECO:0000313" key="2">
    <source>
        <dbReference type="EMBL" id="AVJ28296.1"/>
    </source>
</evidence>
<organism evidence="2 3">
    <name type="scientific">Achromobacter spanius</name>
    <dbReference type="NCBI Taxonomy" id="217203"/>
    <lineage>
        <taxon>Bacteria</taxon>
        <taxon>Pseudomonadati</taxon>
        <taxon>Pseudomonadota</taxon>
        <taxon>Betaproteobacteria</taxon>
        <taxon>Burkholderiales</taxon>
        <taxon>Alcaligenaceae</taxon>
        <taxon>Achromobacter</taxon>
    </lineage>
</organism>
<gene>
    <name evidence="2" type="ORF">CLM73_14905</name>
</gene>
<keyword evidence="3" id="KW-1185">Reference proteome</keyword>
<feature type="transmembrane region" description="Helical" evidence="1">
    <location>
        <begin position="54"/>
        <end position="83"/>
    </location>
</feature>
<evidence type="ECO:0000313" key="3">
    <source>
        <dbReference type="Proteomes" id="UP000239477"/>
    </source>
</evidence>
<dbReference type="AlphaFoldDB" id="A0A2S0I8C4"/>
<dbReference type="EMBL" id="CP023270">
    <property type="protein sequence ID" value="AVJ28296.1"/>
    <property type="molecule type" value="Genomic_DNA"/>
</dbReference>
<proteinExistence type="predicted"/>
<reference evidence="2 3" key="1">
    <citation type="submission" date="2017-09" db="EMBL/GenBank/DDBJ databases">
        <title>Genomic, metabolic, and phenotypic characteristics of bacterial isolates from the natural microbiome of the model nematode Caenorhabditis elegans.</title>
        <authorList>
            <person name="Zimmermann J."/>
            <person name="Obeng N."/>
            <person name="Yang W."/>
            <person name="Obeng O."/>
            <person name="Kissoyan K."/>
            <person name="Pees B."/>
            <person name="Dirksen P."/>
            <person name="Hoppner M."/>
            <person name="Franke A."/>
            <person name="Rosenstiel P."/>
            <person name="Leippe M."/>
            <person name="Dierking K."/>
            <person name="Kaleta C."/>
            <person name="Schulenburg H."/>
        </authorList>
    </citation>
    <scope>NUCLEOTIDE SEQUENCE [LARGE SCALE GENOMIC DNA]</scope>
    <source>
        <strain evidence="2 3">MYb73</strain>
    </source>
</reference>
<dbReference type="Proteomes" id="UP000239477">
    <property type="component" value="Chromosome"/>
</dbReference>
<accession>A0A2S0I8C4</accession>
<keyword evidence="1" id="KW-1133">Transmembrane helix</keyword>